<dbReference type="Pfam" id="PF03706">
    <property type="entry name" value="LPG_synthase_TM"/>
    <property type="match status" value="1"/>
</dbReference>
<evidence type="ECO:0000256" key="1">
    <source>
        <dbReference type="ARBA" id="ARBA00004651"/>
    </source>
</evidence>
<evidence type="ECO:0000313" key="8">
    <source>
        <dbReference type="Proteomes" id="UP000524246"/>
    </source>
</evidence>
<proteinExistence type="predicted"/>
<evidence type="ECO:0000256" key="2">
    <source>
        <dbReference type="ARBA" id="ARBA00022475"/>
    </source>
</evidence>
<evidence type="ECO:0000256" key="6">
    <source>
        <dbReference type="SAM" id="Phobius"/>
    </source>
</evidence>
<accession>A0A7X9FTM0</accession>
<dbReference type="NCBIfam" id="TIGR00374">
    <property type="entry name" value="flippase-like domain"/>
    <property type="match status" value="1"/>
</dbReference>
<feature type="transmembrane region" description="Helical" evidence="6">
    <location>
        <begin position="40"/>
        <end position="63"/>
    </location>
</feature>
<organism evidence="7 8">
    <name type="scientific">SAR324 cluster bacterium</name>
    <dbReference type="NCBI Taxonomy" id="2024889"/>
    <lineage>
        <taxon>Bacteria</taxon>
        <taxon>Deltaproteobacteria</taxon>
        <taxon>SAR324 cluster</taxon>
    </lineage>
</organism>
<comment type="caution">
    <text evidence="7">The sequence shown here is derived from an EMBL/GenBank/DDBJ whole genome shotgun (WGS) entry which is preliminary data.</text>
</comment>
<protein>
    <submittedName>
        <fullName evidence="7">Flippase-like domain-containing protein</fullName>
    </submittedName>
</protein>
<gene>
    <name evidence="7" type="ORF">GYA55_12125</name>
</gene>
<comment type="subcellular location">
    <subcellularLocation>
        <location evidence="1">Cell membrane</location>
        <topology evidence="1">Multi-pass membrane protein</topology>
    </subcellularLocation>
</comment>
<evidence type="ECO:0000256" key="3">
    <source>
        <dbReference type="ARBA" id="ARBA00022692"/>
    </source>
</evidence>
<feature type="transmembrane region" description="Helical" evidence="6">
    <location>
        <begin position="113"/>
        <end position="137"/>
    </location>
</feature>
<evidence type="ECO:0000256" key="4">
    <source>
        <dbReference type="ARBA" id="ARBA00022989"/>
    </source>
</evidence>
<reference evidence="7 8" key="1">
    <citation type="journal article" date="2020" name="Biotechnol. Biofuels">
        <title>New insights from the biogas microbiome by comprehensive genome-resolved metagenomics of nearly 1600 species originating from multiple anaerobic digesters.</title>
        <authorList>
            <person name="Campanaro S."/>
            <person name="Treu L."/>
            <person name="Rodriguez-R L.M."/>
            <person name="Kovalovszki A."/>
            <person name="Ziels R.M."/>
            <person name="Maus I."/>
            <person name="Zhu X."/>
            <person name="Kougias P.G."/>
            <person name="Basile A."/>
            <person name="Luo G."/>
            <person name="Schluter A."/>
            <person name="Konstantinidis K.T."/>
            <person name="Angelidaki I."/>
        </authorList>
    </citation>
    <scope>NUCLEOTIDE SEQUENCE [LARGE SCALE GENOMIC DNA]</scope>
    <source>
        <strain evidence="7">AS27yjCOA_65</strain>
    </source>
</reference>
<dbReference type="GO" id="GO:0005886">
    <property type="term" value="C:plasma membrane"/>
    <property type="evidence" value="ECO:0007669"/>
    <property type="project" value="UniProtKB-SubCell"/>
</dbReference>
<dbReference type="EMBL" id="JAAZON010000550">
    <property type="protein sequence ID" value="NMC63901.1"/>
    <property type="molecule type" value="Genomic_DNA"/>
</dbReference>
<dbReference type="AlphaFoldDB" id="A0A7X9FTM0"/>
<feature type="transmembrane region" description="Helical" evidence="6">
    <location>
        <begin position="7"/>
        <end position="24"/>
    </location>
</feature>
<keyword evidence="4 6" id="KW-1133">Transmembrane helix</keyword>
<dbReference type="InterPro" id="IPR022791">
    <property type="entry name" value="L-PG_synthase/AglD"/>
</dbReference>
<evidence type="ECO:0000256" key="5">
    <source>
        <dbReference type="ARBA" id="ARBA00023136"/>
    </source>
</evidence>
<dbReference type="PANTHER" id="PTHR40277:SF1">
    <property type="entry name" value="BLL5419 PROTEIN"/>
    <property type="match status" value="1"/>
</dbReference>
<feature type="transmembrane region" description="Helical" evidence="6">
    <location>
        <begin position="75"/>
        <end position="93"/>
    </location>
</feature>
<keyword evidence="5 6" id="KW-0472">Membrane</keyword>
<feature type="transmembrane region" description="Helical" evidence="6">
    <location>
        <begin position="210"/>
        <end position="230"/>
    </location>
</feature>
<name>A0A7X9FTM0_9DELT</name>
<sequence length="311" mass="34677">MKINSKFLRTVFGLTVFVFLLWLVDLRKVLATFSNFSVEIIIYLILMSIVLIYVSAFKWGLFLEVLGGRVPVWRLFRLYIVGYFANLVLPSYLAGDAVRSWYIGRAVGQHEALAATILERYTGLVAMISLGIAASFLRSFVPWQIKVSMILIGLGLVAVFIVALSTRVIGFLERYSLLRPMTKHLFKIQDALNLARRDCNLVAKALLFSFAYHLLTVVNTIVAAIAVGWYNPPFFELVVVLPLILVIGAIPISPNGLGLQEGAWIFFLQSVGASPAVAMGIAIVLRAKSYLIALFGYFFWLAEKRPSVCTK</sequence>
<dbReference type="PANTHER" id="PTHR40277">
    <property type="entry name" value="BLL5419 PROTEIN"/>
    <property type="match status" value="1"/>
</dbReference>
<feature type="transmembrane region" description="Helical" evidence="6">
    <location>
        <begin position="149"/>
        <end position="172"/>
    </location>
</feature>
<keyword evidence="3 6" id="KW-0812">Transmembrane</keyword>
<dbReference type="Proteomes" id="UP000524246">
    <property type="component" value="Unassembled WGS sequence"/>
</dbReference>
<keyword evidence="2" id="KW-1003">Cell membrane</keyword>
<evidence type="ECO:0000313" key="7">
    <source>
        <dbReference type="EMBL" id="NMC63901.1"/>
    </source>
</evidence>
<feature type="transmembrane region" description="Helical" evidence="6">
    <location>
        <begin position="237"/>
        <end position="257"/>
    </location>
</feature>